<evidence type="ECO:0000256" key="2">
    <source>
        <dbReference type="SAM" id="Phobius"/>
    </source>
</evidence>
<feature type="transmembrane region" description="Helical" evidence="2">
    <location>
        <begin position="384"/>
        <end position="401"/>
    </location>
</feature>
<dbReference type="EMBL" id="MLAK01000716">
    <property type="protein sequence ID" value="OHT06798.1"/>
    <property type="molecule type" value="Genomic_DNA"/>
</dbReference>
<feature type="domain" description="GRAM" evidence="3">
    <location>
        <begin position="92"/>
        <end position="189"/>
    </location>
</feature>
<protein>
    <recommendedName>
        <fullName evidence="3">GRAM domain-containing protein</fullName>
    </recommendedName>
</protein>
<dbReference type="GeneID" id="94827233"/>
<keyword evidence="5" id="KW-1185">Reference proteome</keyword>
<name>A0A1J4KAT7_9EUKA</name>
<feature type="region of interest" description="Disordered" evidence="1">
    <location>
        <begin position="1"/>
        <end position="80"/>
    </location>
</feature>
<dbReference type="VEuPathDB" id="TrichDB:TRFO_05504"/>
<sequence>MSDKDGEVPEKPHVTIDAEPTTKKEHKDKKPHKKSSDKKSKDRKESNSEKHSKSKSSSKHSRNNIDEPSEMSESPTDIISNPVVVTGKEYNIREGEIIYQSTASIINKTKTIAGNVYITYKALIFSSRQVRPSFFVELLWTDTKEVKKTHRRGYDKSVTFVMPDSNVIFTAVKDRDSILKFAYLIMKSVTSNSPTCGFLAKNDEAEVVWKINVLKAPHVYEDVVTMKFSQVFEKFRAADILNDMAIACGAHEYVASNWKSSDGLFRNVAFTQPILNPPSVSASQLLRKSGHAFIFESNYVFSRASAPNFLQMQLQFYCKEDGDNTQFRGAFILEWNKEITDKEFVEAAVMRMARMYYYYLKSIICGEKFNESLYEGKWRLHQPYVFTIISLIVAIISIIVLPTDTNWYVILLSFVIVVLFFYL</sequence>
<feature type="compositionally biased region" description="Basic residues" evidence="1">
    <location>
        <begin position="52"/>
        <end position="62"/>
    </location>
</feature>
<keyword evidence="2" id="KW-0472">Membrane</keyword>
<proteinExistence type="predicted"/>
<dbReference type="AlphaFoldDB" id="A0A1J4KAT7"/>
<feature type="transmembrane region" description="Helical" evidence="2">
    <location>
        <begin position="407"/>
        <end position="422"/>
    </location>
</feature>
<dbReference type="RefSeq" id="XP_068359934.1">
    <property type="nucleotide sequence ID" value="XM_068492529.1"/>
</dbReference>
<evidence type="ECO:0000313" key="4">
    <source>
        <dbReference type="EMBL" id="OHT06798.1"/>
    </source>
</evidence>
<dbReference type="Proteomes" id="UP000179807">
    <property type="component" value="Unassembled WGS sequence"/>
</dbReference>
<reference evidence="4" key="1">
    <citation type="submission" date="2016-10" db="EMBL/GenBank/DDBJ databases">
        <authorList>
            <person name="Benchimol M."/>
            <person name="Almeida L.G."/>
            <person name="Vasconcelos A.T."/>
            <person name="Perreira-Neves A."/>
            <person name="Rosa I.A."/>
            <person name="Tasca T."/>
            <person name="Bogo M.R."/>
            <person name="de Souza W."/>
        </authorList>
    </citation>
    <scope>NUCLEOTIDE SEQUENCE [LARGE SCALE GENOMIC DNA]</scope>
    <source>
        <strain evidence="4">K</strain>
    </source>
</reference>
<keyword evidence="2" id="KW-1133">Transmembrane helix</keyword>
<keyword evidence="2" id="KW-0812">Transmembrane</keyword>
<feature type="compositionally biased region" description="Basic and acidic residues" evidence="1">
    <location>
        <begin position="37"/>
        <end position="51"/>
    </location>
</feature>
<evidence type="ECO:0000259" key="3">
    <source>
        <dbReference type="Pfam" id="PF02893"/>
    </source>
</evidence>
<evidence type="ECO:0000313" key="5">
    <source>
        <dbReference type="Proteomes" id="UP000179807"/>
    </source>
</evidence>
<feature type="compositionally biased region" description="Basic residues" evidence="1">
    <location>
        <begin position="26"/>
        <end position="36"/>
    </location>
</feature>
<gene>
    <name evidence="4" type="ORF">TRFO_05504</name>
</gene>
<evidence type="ECO:0000256" key="1">
    <source>
        <dbReference type="SAM" id="MobiDB-lite"/>
    </source>
</evidence>
<dbReference type="Pfam" id="PF02893">
    <property type="entry name" value="GRAM"/>
    <property type="match status" value="1"/>
</dbReference>
<comment type="caution">
    <text evidence="4">The sequence shown here is derived from an EMBL/GenBank/DDBJ whole genome shotgun (WGS) entry which is preliminary data.</text>
</comment>
<organism evidence="4 5">
    <name type="scientific">Tritrichomonas foetus</name>
    <dbReference type="NCBI Taxonomy" id="1144522"/>
    <lineage>
        <taxon>Eukaryota</taxon>
        <taxon>Metamonada</taxon>
        <taxon>Parabasalia</taxon>
        <taxon>Tritrichomonadida</taxon>
        <taxon>Tritrichomonadidae</taxon>
        <taxon>Tritrichomonas</taxon>
    </lineage>
</organism>
<accession>A0A1J4KAT7</accession>
<dbReference type="InterPro" id="IPR004182">
    <property type="entry name" value="GRAM"/>
</dbReference>
<feature type="compositionally biased region" description="Basic and acidic residues" evidence="1">
    <location>
        <begin position="1"/>
        <end position="25"/>
    </location>
</feature>